<evidence type="ECO:0000313" key="1">
    <source>
        <dbReference type="EMBL" id="MBX50073.1"/>
    </source>
</evidence>
<name>A0A2P2P5Z2_RHIMU</name>
<protein>
    <submittedName>
        <fullName evidence="1">Uncharacterized protein</fullName>
    </submittedName>
</protein>
<reference evidence="1" key="1">
    <citation type="submission" date="2018-02" db="EMBL/GenBank/DDBJ databases">
        <title>Rhizophora mucronata_Transcriptome.</title>
        <authorList>
            <person name="Meera S.P."/>
            <person name="Sreeshan A."/>
            <person name="Augustine A."/>
        </authorList>
    </citation>
    <scope>NUCLEOTIDE SEQUENCE</scope>
    <source>
        <tissue evidence="1">Leaf</tissue>
    </source>
</reference>
<proteinExistence type="predicted"/>
<dbReference type="AlphaFoldDB" id="A0A2P2P5Z2"/>
<accession>A0A2P2P5Z2</accession>
<sequence length="85" mass="9934">MEVFVPHILSISSLYGAGYTKFHALYINGLVYILKVCFLDQLNMINRHLLTNCHIKQRFNNVCYPISLETLLDHQTSDFSIIRHH</sequence>
<dbReference type="EMBL" id="GGEC01069589">
    <property type="protein sequence ID" value="MBX50073.1"/>
    <property type="molecule type" value="Transcribed_RNA"/>
</dbReference>
<organism evidence="1">
    <name type="scientific">Rhizophora mucronata</name>
    <name type="common">Asiatic mangrove</name>
    <dbReference type="NCBI Taxonomy" id="61149"/>
    <lineage>
        <taxon>Eukaryota</taxon>
        <taxon>Viridiplantae</taxon>
        <taxon>Streptophyta</taxon>
        <taxon>Embryophyta</taxon>
        <taxon>Tracheophyta</taxon>
        <taxon>Spermatophyta</taxon>
        <taxon>Magnoliopsida</taxon>
        <taxon>eudicotyledons</taxon>
        <taxon>Gunneridae</taxon>
        <taxon>Pentapetalae</taxon>
        <taxon>rosids</taxon>
        <taxon>fabids</taxon>
        <taxon>Malpighiales</taxon>
        <taxon>Rhizophoraceae</taxon>
        <taxon>Rhizophora</taxon>
    </lineage>
</organism>